<gene>
    <name evidence="12" type="ORF">WJX74_007189</name>
</gene>
<proteinExistence type="inferred from homology"/>
<evidence type="ECO:0000256" key="3">
    <source>
        <dbReference type="ARBA" id="ARBA00022490"/>
    </source>
</evidence>
<dbReference type="AlphaFoldDB" id="A0AAW1QXW5"/>
<evidence type="ECO:0000256" key="11">
    <source>
        <dbReference type="SAM" id="MobiDB-lite"/>
    </source>
</evidence>
<dbReference type="Proteomes" id="UP001438707">
    <property type="component" value="Unassembled WGS sequence"/>
</dbReference>
<evidence type="ECO:0000256" key="1">
    <source>
        <dbReference type="ARBA" id="ARBA00004611"/>
    </source>
</evidence>
<dbReference type="Pfam" id="PF05914">
    <property type="entry name" value="RIB43A"/>
    <property type="match status" value="1"/>
</dbReference>
<keyword evidence="3" id="KW-0963">Cytoplasm</keyword>
<evidence type="ECO:0000256" key="5">
    <source>
        <dbReference type="ARBA" id="ARBA00023054"/>
    </source>
</evidence>
<dbReference type="PANTHER" id="PTHR14517">
    <property type="entry name" value="RIB43A-RELATED"/>
    <property type="match status" value="1"/>
</dbReference>
<keyword evidence="13" id="KW-1185">Reference proteome</keyword>
<name>A0AAW1QXW5_9CHLO</name>
<comment type="subcellular location">
    <subcellularLocation>
        <location evidence="1">Cytoplasm</location>
        <location evidence="1">Cytoskeleton</location>
        <location evidence="1">Flagellum axoneme</location>
    </subcellularLocation>
</comment>
<evidence type="ECO:0000313" key="12">
    <source>
        <dbReference type="EMBL" id="KAK9826306.1"/>
    </source>
</evidence>
<keyword evidence="8" id="KW-0966">Cell projection</keyword>
<comment type="similarity">
    <text evidence="2">Belongs to the RIB43A family.</text>
</comment>
<evidence type="ECO:0000256" key="4">
    <source>
        <dbReference type="ARBA" id="ARBA00022846"/>
    </source>
</evidence>
<evidence type="ECO:0000313" key="13">
    <source>
        <dbReference type="Proteomes" id="UP001438707"/>
    </source>
</evidence>
<evidence type="ECO:0000256" key="6">
    <source>
        <dbReference type="ARBA" id="ARBA00023069"/>
    </source>
</evidence>
<dbReference type="PANTHER" id="PTHR14517:SF6">
    <property type="entry name" value="RE41410P"/>
    <property type="match status" value="1"/>
</dbReference>
<comment type="subunit">
    <text evidence="9">Microtubule inner protein component of sperm flagellar doublet microtubules.</text>
</comment>
<evidence type="ECO:0000256" key="8">
    <source>
        <dbReference type="ARBA" id="ARBA00023273"/>
    </source>
</evidence>
<sequence length="368" mass="41592">MGRLVNQVPNHDWERRQRVFNDKLRRIGVDVPTLDKQVAAHEAQAEKQAAEDRESAKLTEAFDQAMCLDSATARAQTRIRDQQIQAYQLSQHCQDSTWDLNRPDRLKLQQPSRVGDSDGRCGPASIQRFDGEDLSIAARVLGQNQQCKAWWEAELAKKQAEKEAEELHKQSVASRVQFQDRTQLNAIAEEEIARRALARARLVSNQELAESRKKAAEARKASEAAAARTEQAFCEASPWLNEDRSGNVSCADPGRQALLRKDNYKGMSMAETKSIAEDQKAQALAKQQRDKEEVERNRSTADVQDSYTLAWKAQQAEAAVAKAMAQEQQAAILRAQIEEKQLRDKRMKQLYTNPPTSAYFSQFGTSHR</sequence>
<protein>
    <submittedName>
        <fullName evidence="12">Uncharacterized protein</fullName>
    </submittedName>
</protein>
<organism evidence="12 13">
    <name type="scientific">Apatococcus lobatus</name>
    <dbReference type="NCBI Taxonomy" id="904363"/>
    <lineage>
        <taxon>Eukaryota</taxon>
        <taxon>Viridiplantae</taxon>
        <taxon>Chlorophyta</taxon>
        <taxon>core chlorophytes</taxon>
        <taxon>Trebouxiophyceae</taxon>
        <taxon>Chlorellales</taxon>
        <taxon>Chlorellaceae</taxon>
        <taxon>Apatococcus</taxon>
    </lineage>
</organism>
<keyword evidence="7" id="KW-0206">Cytoskeleton</keyword>
<evidence type="ECO:0000256" key="9">
    <source>
        <dbReference type="ARBA" id="ARBA00046435"/>
    </source>
</evidence>
<feature type="coiled-coil region" evidence="10">
    <location>
        <begin position="277"/>
        <end position="345"/>
    </location>
</feature>
<keyword evidence="4" id="KW-0282">Flagellum</keyword>
<reference evidence="12 13" key="1">
    <citation type="journal article" date="2024" name="Nat. Commun.">
        <title>Phylogenomics reveals the evolutionary origins of lichenization in chlorophyte algae.</title>
        <authorList>
            <person name="Puginier C."/>
            <person name="Libourel C."/>
            <person name="Otte J."/>
            <person name="Skaloud P."/>
            <person name="Haon M."/>
            <person name="Grisel S."/>
            <person name="Petersen M."/>
            <person name="Berrin J.G."/>
            <person name="Delaux P.M."/>
            <person name="Dal Grande F."/>
            <person name="Keller J."/>
        </authorList>
    </citation>
    <scope>NUCLEOTIDE SEQUENCE [LARGE SCALE GENOMIC DNA]</scope>
    <source>
        <strain evidence="12 13">SAG 2145</strain>
    </source>
</reference>
<keyword evidence="5 10" id="KW-0175">Coiled coil</keyword>
<evidence type="ECO:0000256" key="2">
    <source>
        <dbReference type="ARBA" id="ARBA00006875"/>
    </source>
</evidence>
<evidence type="ECO:0000256" key="7">
    <source>
        <dbReference type="ARBA" id="ARBA00023212"/>
    </source>
</evidence>
<feature type="region of interest" description="Disordered" evidence="11">
    <location>
        <begin position="348"/>
        <end position="368"/>
    </location>
</feature>
<feature type="compositionally biased region" description="Polar residues" evidence="11">
    <location>
        <begin position="350"/>
        <end position="368"/>
    </location>
</feature>
<evidence type="ECO:0000256" key="10">
    <source>
        <dbReference type="SAM" id="Coils"/>
    </source>
</evidence>
<dbReference type="InterPro" id="IPR008805">
    <property type="entry name" value="RIB43A"/>
</dbReference>
<keyword evidence="6" id="KW-0969">Cilium</keyword>
<accession>A0AAW1QXW5</accession>
<dbReference type="EMBL" id="JALJOS010000021">
    <property type="protein sequence ID" value="KAK9826306.1"/>
    <property type="molecule type" value="Genomic_DNA"/>
</dbReference>
<comment type="caution">
    <text evidence="12">The sequence shown here is derived from an EMBL/GenBank/DDBJ whole genome shotgun (WGS) entry which is preliminary data.</text>
</comment>